<dbReference type="EMBL" id="SNRW01000455">
    <property type="protein sequence ID" value="KAA6401039.1"/>
    <property type="molecule type" value="Genomic_DNA"/>
</dbReference>
<dbReference type="Proteomes" id="UP000324800">
    <property type="component" value="Unassembled WGS sequence"/>
</dbReference>
<name>A0A5J4X3H9_9EUKA</name>
<feature type="compositionally biased region" description="Basic and acidic residues" evidence="1">
    <location>
        <begin position="354"/>
        <end position="375"/>
    </location>
</feature>
<feature type="region of interest" description="Disordered" evidence="1">
    <location>
        <begin position="1"/>
        <end position="65"/>
    </location>
</feature>
<proteinExistence type="predicted"/>
<accession>A0A5J4X3H9</accession>
<evidence type="ECO:0000256" key="1">
    <source>
        <dbReference type="SAM" id="MobiDB-lite"/>
    </source>
</evidence>
<evidence type="ECO:0000313" key="3">
    <source>
        <dbReference type="Proteomes" id="UP000324800"/>
    </source>
</evidence>
<comment type="caution">
    <text evidence="2">The sequence shown here is derived from an EMBL/GenBank/DDBJ whole genome shotgun (WGS) entry which is preliminary data.</text>
</comment>
<feature type="region of interest" description="Disordered" evidence="1">
    <location>
        <begin position="345"/>
        <end position="410"/>
    </location>
</feature>
<organism evidence="2 3">
    <name type="scientific">Streblomastix strix</name>
    <dbReference type="NCBI Taxonomy" id="222440"/>
    <lineage>
        <taxon>Eukaryota</taxon>
        <taxon>Metamonada</taxon>
        <taxon>Preaxostyla</taxon>
        <taxon>Oxymonadida</taxon>
        <taxon>Streblomastigidae</taxon>
        <taxon>Streblomastix</taxon>
    </lineage>
</organism>
<gene>
    <name evidence="2" type="ORF">EZS28_003432</name>
</gene>
<protein>
    <submittedName>
        <fullName evidence="2">Uncharacterized protein</fullName>
    </submittedName>
</protein>
<feature type="region of interest" description="Disordered" evidence="1">
    <location>
        <begin position="95"/>
        <end position="120"/>
    </location>
</feature>
<reference evidence="2 3" key="1">
    <citation type="submission" date="2019-03" db="EMBL/GenBank/DDBJ databases">
        <title>Single cell metagenomics reveals metabolic interactions within the superorganism composed of flagellate Streblomastix strix and complex community of Bacteroidetes bacteria on its surface.</title>
        <authorList>
            <person name="Treitli S.C."/>
            <person name="Kolisko M."/>
            <person name="Husnik F."/>
            <person name="Keeling P."/>
            <person name="Hampl V."/>
        </authorList>
    </citation>
    <scope>NUCLEOTIDE SEQUENCE [LARGE SCALE GENOMIC DNA]</scope>
    <source>
        <strain evidence="2">ST1C</strain>
    </source>
</reference>
<dbReference type="AlphaFoldDB" id="A0A5J4X3H9"/>
<feature type="region of interest" description="Disordered" evidence="1">
    <location>
        <begin position="243"/>
        <end position="269"/>
    </location>
</feature>
<feature type="compositionally biased region" description="Basic and acidic residues" evidence="1">
    <location>
        <begin position="392"/>
        <end position="405"/>
    </location>
</feature>
<evidence type="ECO:0000313" key="2">
    <source>
        <dbReference type="EMBL" id="KAA6401039.1"/>
    </source>
</evidence>
<sequence length="447" mass="53668">MQDKEKYPDSVLEDYEKDQDFAPDVTMEERRRRCILRYKQKLRDQKREERKKKRQAEREIQKAEKLKKKIKIKQEMKKMTPEERRVHDRLRKIVNIDDFDMDDQQQQGQNGEQKPKLRTSKIPANYWSHLGRKSPYHYINQSKAFRKTGQRDAREEIKLIEQELLREVHMPVVAFRFPGFSDPTTPFEQKGGGGVIVSKILDQQVENQLNERRQKKLQMKKEVEKEKKREAKLFEIEYERKRRKDERMKEKAKEEIETQLNQLDQQMKEGTEYLQTEEYKSQNQDLSQNLLQDQDLEQYQFNFSGDELNNAFNQSQSYSNIPLNPTSPFSISEQQFFKQVKQNIYQSKTLRPKTQQEMRQQDKDKEKDNKNERQLNDQGKMKGRAQSAKILVSDREQEKETDKIKVGKNKQFSEIVRTVNQLNKSDTEEDMIQHEYPIEGQFNTVAE</sequence>
<feature type="compositionally biased region" description="Basic and acidic residues" evidence="1">
    <location>
        <begin position="243"/>
        <end position="256"/>
    </location>
</feature>